<organism evidence="1 2">
    <name type="scientific">Epilithonimonas lactis</name>
    <dbReference type="NCBI Taxonomy" id="421072"/>
    <lineage>
        <taxon>Bacteria</taxon>
        <taxon>Pseudomonadati</taxon>
        <taxon>Bacteroidota</taxon>
        <taxon>Flavobacteriia</taxon>
        <taxon>Flavobacteriales</taxon>
        <taxon>Weeksellaceae</taxon>
        <taxon>Chryseobacterium group</taxon>
        <taxon>Epilithonimonas</taxon>
    </lineage>
</organism>
<comment type="caution">
    <text evidence="1">The sequence shown here is derived from an EMBL/GenBank/DDBJ whole genome shotgun (WGS) entry which is preliminary data.</text>
</comment>
<reference evidence="1 2" key="1">
    <citation type="submission" date="2014-07" db="EMBL/GenBank/DDBJ databases">
        <title>Epilithonimonas lactis LMG 22401 Genome.</title>
        <authorList>
            <person name="Pipes S.E."/>
            <person name="Stropko S.J."/>
        </authorList>
    </citation>
    <scope>NUCLEOTIDE SEQUENCE [LARGE SCALE GENOMIC DNA]</scope>
    <source>
        <strain evidence="1 2">LMG 24401</strain>
    </source>
</reference>
<accession>A0A085BH81</accession>
<gene>
    <name evidence="1" type="ORF">IO89_07510</name>
</gene>
<proteinExistence type="predicted"/>
<protein>
    <submittedName>
        <fullName evidence="1">Uncharacterized protein</fullName>
    </submittedName>
</protein>
<dbReference type="AlphaFoldDB" id="A0A085BH81"/>
<dbReference type="EMBL" id="JPLY01000003">
    <property type="protein sequence ID" value="KFC21826.1"/>
    <property type="molecule type" value="Genomic_DNA"/>
</dbReference>
<keyword evidence="2" id="KW-1185">Reference proteome</keyword>
<dbReference type="eggNOG" id="ENOG502ZJC4">
    <property type="taxonomic scope" value="Bacteria"/>
</dbReference>
<dbReference type="STRING" id="421072.SAMN04488097_2114"/>
<evidence type="ECO:0000313" key="2">
    <source>
        <dbReference type="Proteomes" id="UP000028623"/>
    </source>
</evidence>
<sequence length="132" mass="15092">MCVPVYSQTKNQNNKIVLNKTFRTSVGSMCVETNTPKPCAGYTVFLELNFKNDFVLVNEKNENACGTVSENKYKTNYSTQGNIVKVEKLTRYGEPLKIKQFLYTKNSLIGEAIDVDGRKTEYVFEEIKIKQK</sequence>
<evidence type="ECO:0000313" key="1">
    <source>
        <dbReference type="EMBL" id="KFC21826.1"/>
    </source>
</evidence>
<dbReference type="Proteomes" id="UP000028623">
    <property type="component" value="Unassembled WGS sequence"/>
</dbReference>
<name>A0A085BH81_9FLAO</name>